<keyword evidence="2" id="KW-1185">Reference proteome</keyword>
<dbReference type="Proteomes" id="UP000324222">
    <property type="component" value="Unassembled WGS sequence"/>
</dbReference>
<dbReference type="AlphaFoldDB" id="A0A5B7I2Y7"/>
<organism evidence="1 2">
    <name type="scientific">Portunus trituberculatus</name>
    <name type="common">Swimming crab</name>
    <name type="synonym">Neptunus trituberculatus</name>
    <dbReference type="NCBI Taxonomy" id="210409"/>
    <lineage>
        <taxon>Eukaryota</taxon>
        <taxon>Metazoa</taxon>
        <taxon>Ecdysozoa</taxon>
        <taxon>Arthropoda</taxon>
        <taxon>Crustacea</taxon>
        <taxon>Multicrustacea</taxon>
        <taxon>Malacostraca</taxon>
        <taxon>Eumalacostraca</taxon>
        <taxon>Eucarida</taxon>
        <taxon>Decapoda</taxon>
        <taxon>Pleocyemata</taxon>
        <taxon>Brachyura</taxon>
        <taxon>Eubrachyura</taxon>
        <taxon>Portunoidea</taxon>
        <taxon>Portunidae</taxon>
        <taxon>Portuninae</taxon>
        <taxon>Portunus</taxon>
    </lineage>
</organism>
<accession>A0A5B7I2Y7</accession>
<protein>
    <submittedName>
        <fullName evidence="1">Uncharacterized protein</fullName>
    </submittedName>
</protein>
<comment type="caution">
    <text evidence="1">The sequence shown here is derived from an EMBL/GenBank/DDBJ whole genome shotgun (WGS) entry which is preliminary data.</text>
</comment>
<evidence type="ECO:0000313" key="2">
    <source>
        <dbReference type="Proteomes" id="UP000324222"/>
    </source>
</evidence>
<dbReference type="EMBL" id="VSRR010049723">
    <property type="protein sequence ID" value="MPC78920.1"/>
    <property type="molecule type" value="Genomic_DNA"/>
</dbReference>
<sequence length="62" mass="6937">MFSRRTKACEPTPLRPHWVCLKASTCDHHSASPRLIFCCSANYLRALGQAARNTIKIGSSIY</sequence>
<gene>
    <name evidence="1" type="ORF">E2C01_073427</name>
</gene>
<reference evidence="1 2" key="1">
    <citation type="submission" date="2019-05" db="EMBL/GenBank/DDBJ databases">
        <title>Another draft genome of Portunus trituberculatus and its Hox gene families provides insights of decapod evolution.</title>
        <authorList>
            <person name="Jeong J.-H."/>
            <person name="Song I."/>
            <person name="Kim S."/>
            <person name="Choi T."/>
            <person name="Kim D."/>
            <person name="Ryu S."/>
            <person name="Kim W."/>
        </authorList>
    </citation>
    <scope>NUCLEOTIDE SEQUENCE [LARGE SCALE GENOMIC DNA]</scope>
    <source>
        <tissue evidence="1">Muscle</tissue>
    </source>
</reference>
<name>A0A5B7I2Y7_PORTR</name>
<proteinExistence type="predicted"/>
<evidence type="ECO:0000313" key="1">
    <source>
        <dbReference type="EMBL" id="MPC78920.1"/>
    </source>
</evidence>